<keyword evidence="4" id="KW-1185">Reference proteome</keyword>
<feature type="transmembrane region" description="Helical" evidence="1">
    <location>
        <begin position="117"/>
        <end position="135"/>
    </location>
</feature>
<name>A0ABS7X1S5_9GAMM</name>
<dbReference type="Pfam" id="PF07331">
    <property type="entry name" value="TctB"/>
    <property type="match status" value="1"/>
</dbReference>
<evidence type="ECO:0000256" key="1">
    <source>
        <dbReference type="SAM" id="Phobius"/>
    </source>
</evidence>
<dbReference type="EMBL" id="JAGXFD010000001">
    <property type="protein sequence ID" value="MBZ9568843.1"/>
    <property type="molecule type" value="Genomic_DNA"/>
</dbReference>
<dbReference type="InterPro" id="IPR009936">
    <property type="entry name" value="DUF1468"/>
</dbReference>
<keyword evidence="1" id="KW-0472">Membrane</keyword>
<dbReference type="RefSeq" id="WP_224421426.1">
    <property type="nucleotide sequence ID" value="NZ_JAGXFD010000001.1"/>
</dbReference>
<feature type="transmembrane region" description="Helical" evidence="1">
    <location>
        <begin position="41"/>
        <end position="58"/>
    </location>
</feature>
<organism evidence="3 4">
    <name type="scientific">Modicisalibacter tunisiensis</name>
    <dbReference type="NCBI Taxonomy" id="390637"/>
    <lineage>
        <taxon>Bacteria</taxon>
        <taxon>Pseudomonadati</taxon>
        <taxon>Pseudomonadota</taxon>
        <taxon>Gammaproteobacteria</taxon>
        <taxon>Oceanospirillales</taxon>
        <taxon>Halomonadaceae</taxon>
        <taxon>Modicisalibacter</taxon>
    </lineage>
</organism>
<accession>A0ABS7X1S5</accession>
<protein>
    <submittedName>
        <fullName evidence="3">Tripartite tricarboxylate transporter TctB family protein</fullName>
    </submittedName>
</protein>
<comment type="caution">
    <text evidence="3">The sequence shown here is derived from an EMBL/GenBank/DDBJ whole genome shotgun (WGS) entry which is preliminary data.</text>
</comment>
<evidence type="ECO:0000313" key="3">
    <source>
        <dbReference type="EMBL" id="MBZ9568843.1"/>
    </source>
</evidence>
<reference evidence="3 4" key="1">
    <citation type="submission" date="2021-05" db="EMBL/GenBank/DDBJ databases">
        <title>Petroleum and Energy Research Collection (APPE): ex situ preservation of microbial diversity associated with the oil industry and exploitation of its biotechnological potential.</title>
        <authorList>
            <person name="Paixao C.T.M."/>
            <person name="Gomes M.B."/>
            <person name="Oliveira V.M."/>
        </authorList>
    </citation>
    <scope>NUCLEOTIDE SEQUENCE [LARGE SCALE GENOMIC DNA]</scope>
    <source>
        <strain evidence="3 4">LIT2</strain>
    </source>
</reference>
<keyword evidence="1" id="KW-1133">Transmembrane helix</keyword>
<keyword evidence="1" id="KW-0812">Transmembrane</keyword>
<sequence>MRLNDRVFGLLMLALAVAYGWGAQQFSEPFGGGEAVGPRTFPTILAVVLAACSLYLIVRPDPGNPWPKGRTALEMLIAVAVLIAYTLILEPVGFIVATMLAIGTLCWRMGAPPLRAYLSGLIGGIVVFALFNYLLELPLPWGVLAFVEGH</sequence>
<feature type="domain" description="DUF1468" evidence="2">
    <location>
        <begin position="7"/>
        <end position="140"/>
    </location>
</feature>
<proteinExistence type="predicted"/>
<dbReference type="Proteomes" id="UP001319883">
    <property type="component" value="Unassembled WGS sequence"/>
</dbReference>
<evidence type="ECO:0000259" key="2">
    <source>
        <dbReference type="Pfam" id="PF07331"/>
    </source>
</evidence>
<evidence type="ECO:0000313" key="4">
    <source>
        <dbReference type="Proteomes" id="UP001319883"/>
    </source>
</evidence>
<gene>
    <name evidence="3" type="ORF">KGQ91_14310</name>
</gene>